<feature type="domain" description="S1 motif" evidence="6">
    <location>
        <begin position="1276"/>
        <end position="1344"/>
    </location>
</feature>
<sequence length="1860" mass="209574">MDDDECFPRGFPIKTITTTKKKPAFEKNENLFQTKWMKNEKGDRGKKSVKRKTDIEAPNWPNLKQEDFESEEKVAIVDYLQFKKLHEGMLLLGSVKEVHELELVISLPNFLVGYVKATKISGLYTSVLHQQLHSNETAPSLSSLFEVGQLVVCSVCGLNPITKSIQLTIDPQVVNTYLSLTKLKSGMMISCSVRSIEDHGYVVDVGKKEVNAFISTKQSDPDVSLKPLQVIRCVITGVKGEGKILMLSNAEKKMNKSMAKAEHEITLDTLYPGTMVKFSPSSVLSEGSLGTFLNFKGSITTVSFSNQLSQVNPKEIKNKEDLIDEAEGNASDGDEPEFNTKPKKKQKNNNVDLMEAADHETKKNKIKNEQVACVLYVTPSKQVALCANPKVWRKQDRLDNLFSFEKKYSIGQKCRITIVTKIKGIGIVCQAEKNGPMGMVYMKNLSDNKIETDFSNFTDKKNFKARVVENISLDGVLEFSLKQSTLDAAYLRYEDVAPGQLVKAKISSIEAKGLKVVLGSMKDKEFKECRTLQGFVPSIQMSDIVLQHPEKKFSKGDVLTCRVLTVNPKQRHLHLTIKSSLVNSKEQPVTSYEQLRVGAIVHPFIISIKDYGVIVLLYNNVKGVVPRSELSMEPIQALDKEFYIGQVVRSRVINVDPQCQQLRLSFRILSRDKENLKSNDTQLKLGQVIDGKVTKKNDNSVEIEVIHQKTSKDKPVIGHLHAMHLSDFKTISDNRFTELRVGSILNNCLVISTKPLKVTMKRSLIEYVKKNEESPLVFADLQGGLILPAYVHNVVDYGVFVGLPNGLVGLCPKSAMADHYLASSDDHFFLGQSVVANVTSVDEEKKRFSVSLRPSEAKIDESENRISRYYQEACDLQARAATLLGLSIKSGDVVRVNRSTSDGASSGKFVLDEADNDSFTCVFVDDNDPSNIPCQAVVMHVDFVHHLVHLSNQKTVVKFYTAVKSDEISPNTPVYCHALYVNVDVTVAYVTSHGSSRGCLIFITSKTHWNDSSDPAMHLHKVGQMLQARVIKRCSNGILLGALKLKHDLTKRIRQDSEMSDSSVGDFAQNVSDVKVGEELQGTVRSIRATCAIVNISERSGADGRPLVGRLHASEVKDDVAHNTVPLRKIKVGESITCRVIGCRDVRTHKFLEITNRKATRGVLELSICRNVPGRGSNDDEFGDRFPVGKPVVAYVKSLDKKHRSLNVELEPGIAGYIPRLLVSGDPESVEKYVSKFRPGKALHCTLVRLEGHKLVLSAKGALTNDGNDVIDVSEGCILNGEVRKIVENGLLIRTGLQAQGKAFITDLFDDFIDQPLQQYREGDIVRCRVLECRRRDQMILSLCNSLVRDVLTNDQQSRDHLSLPRQIADLKPNQVMQGYVKSCCKAGIFVALSRQLHGRVTFDHASKYFCDETTASDVFRPGRLVKCCILSLSSLDGKIELSLLEDDVGEKDLIPQSLGLPLRKRKISEKDESSPVQKKKLRKAKRESKAAVKKLIKESIIKNTIEVNSISVSNAEITNDATEEPGFVWENDMKVDDDVTNQGDDDEDSGIEDKQISVKLTKKQKEEMLVLEEEDLRKRELELMDETRLPHSVDEWERLMASNSDNSMMWVRYMAFHLHAAEIEKARAVAEKALKTINFREEKEKLNIWVSLLNLENLYGSDISLERTLERALEQNDQLKVLNHLINIYITSGKREKAQEIHQNLIKKYRWKKEVWLAYMRHLMVENEPQEAHEVMKRSLKMLEQKQHLEVICKFAQMEFSLGEIERGRTIFENALSSYPKRTDVWSIYIDTLIKAKRLEDTREVFGRIININFSSKKMRSFFKRFVEFESKYGSESTIADAKQKALDYIEMETSRNMN</sequence>
<feature type="region of interest" description="Disordered" evidence="5">
    <location>
        <begin position="1466"/>
        <end position="1486"/>
    </location>
</feature>
<feature type="domain" description="S1 motif" evidence="6">
    <location>
        <begin position="1374"/>
        <end position="1445"/>
    </location>
</feature>
<keyword evidence="8" id="KW-1185">Reference proteome</keyword>
<dbReference type="PANTHER" id="PTHR23270:SF10">
    <property type="entry name" value="PROTEIN RRP5 HOMOLOG"/>
    <property type="match status" value="1"/>
</dbReference>
<feature type="region of interest" description="Disordered" evidence="5">
    <location>
        <begin position="326"/>
        <end position="350"/>
    </location>
</feature>
<evidence type="ECO:0000256" key="2">
    <source>
        <dbReference type="ARBA" id="ARBA00022552"/>
    </source>
</evidence>
<dbReference type="InterPro" id="IPR048059">
    <property type="entry name" value="Rrp5_S1_rpt_hs1_sc1"/>
</dbReference>
<dbReference type="SMART" id="SM00316">
    <property type="entry name" value="S1"/>
    <property type="match status" value="10"/>
</dbReference>
<feature type="domain" description="S1 motif" evidence="6">
    <location>
        <begin position="784"/>
        <end position="853"/>
    </location>
</feature>
<dbReference type="Pfam" id="PF05843">
    <property type="entry name" value="Suf"/>
    <property type="match status" value="1"/>
</dbReference>
<dbReference type="SMART" id="SM00386">
    <property type="entry name" value="HAT"/>
    <property type="match status" value="5"/>
</dbReference>
<evidence type="ECO:0000259" key="6">
    <source>
        <dbReference type="PROSITE" id="PS50126"/>
    </source>
</evidence>
<feature type="domain" description="S1 motif" evidence="6">
    <location>
        <begin position="499"/>
        <end position="578"/>
    </location>
</feature>
<dbReference type="Gene3D" id="2.40.50.140">
    <property type="entry name" value="Nucleic acid-binding proteins"/>
    <property type="match status" value="8"/>
</dbReference>
<reference evidence="7 8" key="1">
    <citation type="submission" date="2024-02" db="EMBL/GenBank/DDBJ databases">
        <authorList>
            <person name="Daric V."/>
            <person name="Darras S."/>
        </authorList>
    </citation>
    <scope>NUCLEOTIDE SEQUENCE [LARGE SCALE GENOMIC DNA]</scope>
</reference>
<accession>A0ABP0F8P4</accession>
<feature type="domain" description="S1 motif" evidence="6">
    <location>
        <begin position="88"/>
        <end position="170"/>
    </location>
</feature>
<dbReference type="SUPFAM" id="SSF48452">
    <property type="entry name" value="TPR-like"/>
    <property type="match status" value="2"/>
</dbReference>
<gene>
    <name evidence="7" type="ORF">CVLEPA_LOCUS5587</name>
</gene>
<dbReference type="SUPFAM" id="SSF50249">
    <property type="entry name" value="Nucleic acid-binding proteins"/>
    <property type="match status" value="8"/>
</dbReference>
<dbReference type="CDD" id="cd04461">
    <property type="entry name" value="S1_Rrp5_repeat_hs8_sc7"/>
    <property type="match status" value="1"/>
</dbReference>
<proteinExistence type="predicted"/>
<keyword evidence="2" id="KW-0698">rRNA processing</keyword>
<feature type="compositionally biased region" description="Acidic residues" evidence="5">
    <location>
        <begin position="326"/>
        <end position="337"/>
    </location>
</feature>
<dbReference type="EMBL" id="CAWYQH010000024">
    <property type="protein sequence ID" value="CAK8676091.1"/>
    <property type="molecule type" value="Genomic_DNA"/>
</dbReference>
<evidence type="ECO:0000256" key="4">
    <source>
        <dbReference type="ARBA" id="ARBA00023242"/>
    </source>
</evidence>
<evidence type="ECO:0000313" key="8">
    <source>
        <dbReference type="Proteomes" id="UP001642483"/>
    </source>
</evidence>
<dbReference type="Pfam" id="PF23459">
    <property type="entry name" value="S1_RRP5"/>
    <property type="match status" value="3"/>
</dbReference>
<dbReference type="InterPro" id="IPR003029">
    <property type="entry name" value="S1_domain"/>
</dbReference>
<comment type="subcellular location">
    <subcellularLocation>
        <location evidence="1">Nucleus</location>
        <location evidence="1">Nucleolus</location>
    </subcellularLocation>
</comment>
<protein>
    <recommendedName>
        <fullName evidence="6">S1 motif domain-containing protein</fullName>
    </recommendedName>
</protein>
<dbReference type="InterPro" id="IPR045209">
    <property type="entry name" value="Rrp5"/>
</dbReference>
<dbReference type="CDD" id="cd05693">
    <property type="entry name" value="S1_Rrp5_repeat_hs1_sc1"/>
    <property type="match status" value="1"/>
</dbReference>
<dbReference type="InterPro" id="IPR003107">
    <property type="entry name" value="HAT"/>
</dbReference>
<dbReference type="Gene3D" id="1.25.40.10">
    <property type="entry name" value="Tetratricopeptide repeat domain"/>
    <property type="match status" value="1"/>
</dbReference>
<keyword evidence="3" id="KW-0677">Repeat</keyword>
<dbReference type="InterPro" id="IPR008847">
    <property type="entry name" value="Suf"/>
</dbReference>
<dbReference type="InterPro" id="IPR057302">
    <property type="entry name" value="Rrp5_S1"/>
</dbReference>
<feature type="domain" description="S1 motif" evidence="6">
    <location>
        <begin position="598"/>
        <end position="667"/>
    </location>
</feature>
<feature type="domain" description="S1 motif" evidence="6">
    <location>
        <begin position="1189"/>
        <end position="1260"/>
    </location>
</feature>
<organism evidence="7 8">
    <name type="scientific">Clavelina lepadiformis</name>
    <name type="common">Light-bulb sea squirt</name>
    <name type="synonym">Ascidia lepadiformis</name>
    <dbReference type="NCBI Taxonomy" id="159417"/>
    <lineage>
        <taxon>Eukaryota</taxon>
        <taxon>Metazoa</taxon>
        <taxon>Chordata</taxon>
        <taxon>Tunicata</taxon>
        <taxon>Ascidiacea</taxon>
        <taxon>Aplousobranchia</taxon>
        <taxon>Clavelinidae</taxon>
        <taxon>Clavelina</taxon>
    </lineage>
</organism>
<evidence type="ECO:0000256" key="3">
    <source>
        <dbReference type="ARBA" id="ARBA00022737"/>
    </source>
</evidence>
<dbReference type="Pfam" id="PF00575">
    <property type="entry name" value="S1"/>
    <property type="match status" value="2"/>
</dbReference>
<evidence type="ECO:0000256" key="1">
    <source>
        <dbReference type="ARBA" id="ARBA00004604"/>
    </source>
</evidence>
<dbReference type="PANTHER" id="PTHR23270">
    <property type="entry name" value="PROGRAMMED CELL DEATH PROTEIN 11 PRE-RRNA PROCESSING PROTEIN RRP5"/>
    <property type="match status" value="1"/>
</dbReference>
<dbReference type="InterPro" id="IPR012340">
    <property type="entry name" value="NA-bd_OB-fold"/>
</dbReference>
<keyword evidence="4" id="KW-0539">Nucleus</keyword>
<dbReference type="Proteomes" id="UP001642483">
    <property type="component" value="Unassembled WGS sequence"/>
</dbReference>
<evidence type="ECO:0000256" key="5">
    <source>
        <dbReference type="SAM" id="MobiDB-lite"/>
    </source>
</evidence>
<dbReference type="PROSITE" id="PS50126">
    <property type="entry name" value="S1"/>
    <property type="match status" value="8"/>
</dbReference>
<dbReference type="InterPro" id="IPR011990">
    <property type="entry name" value="TPR-like_helical_dom_sf"/>
</dbReference>
<comment type="caution">
    <text evidence="7">The sequence shown here is derived from an EMBL/GenBank/DDBJ whole genome shotgun (WGS) entry which is preliminary data.</text>
</comment>
<name>A0ABP0F8P4_CLALP</name>
<evidence type="ECO:0000313" key="7">
    <source>
        <dbReference type="EMBL" id="CAK8676091.1"/>
    </source>
</evidence>
<feature type="domain" description="S1 motif" evidence="6">
    <location>
        <begin position="1077"/>
        <end position="1157"/>
    </location>
</feature>